<dbReference type="AlphaFoldDB" id="A0A6C0GL73"/>
<dbReference type="PANTHER" id="PTHR10590">
    <property type="entry name" value="SODIUM/NUCLEOSIDE COTRANSPORTER"/>
    <property type="match status" value="1"/>
</dbReference>
<feature type="transmembrane region" description="Helical" evidence="7">
    <location>
        <begin position="35"/>
        <end position="59"/>
    </location>
</feature>
<feature type="transmembrane region" description="Helical" evidence="7">
    <location>
        <begin position="414"/>
        <end position="437"/>
    </location>
</feature>
<evidence type="ECO:0000256" key="4">
    <source>
        <dbReference type="ARBA" id="ARBA00022692"/>
    </source>
</evidence>
<dbReference type="GO" id="GO:0005886">
    <property type="term" value="C:plasma membrane"/>
    <property type="evidence" value="ECO:0007669"/>
    <property type="project" value="UniProtKB-SubCell"/>
</dbReference>
<feature type="transmembrane region" description="Helical" evidence="7">
    <location>
        <begin position="6"/>
        <end position="23"/>
    </location>
</feature>
<dbReference type="Pfam" id="PF07662">
    <property type="entry name" value="Nucleos_tra2_C"/>
    <property type="match status" value="1"/>
</dbReference>
<keyword evidence="6 7" id="KW-0472">Membrane</keyword>
<comment type="subcellular location">
    <subcellularLocation>
        <location evidence="1">Cell membrane</location>
        <topology evidence="1">Multi-pass membrane protein</topology>
    </subcellularLocation>
</comment>
<protein>
    <submittedName>
        <fullName evidence="11">NupC/NupG family nucleoside CNT transporter</fullName>
    </submittedName>
</protein>
<name>A0A6C0GL73_9BACT</name>
<dbReference type="InterPro" id="IPR008276">
    <property type="entry name" value="C_nuclsd_transpt"/>
</dbReference>
<gene>
    <name evidence="11" type="ORF">GXP67_18025</name>
</gene>
<evidence type="ECO:0000256" key="3">
    <source>
        <dbReference type="ARBA" id="ARBA00022475"/>
    </source>
</evidence>
<accession>A0A6C0GL73</accession>
<evidence type="ECO:0000313" key="11">
    <source>
        <dbReference type="EMBL" id="QHT68403.1"/>
    </source>
</evidence>
<sequence>MEYLRGIIGIIVLVSIAFVFSGNKRAIDWKLVGTGILLQIIFGFLVIKVPAAQAVFGAISRGFVIFLDFSKAGAEFIFGELAKNYAPDDPNAKHQLGLIFAFQVLPTIIFFSTVSAGLYYLGVLQKIVYGIAWVMAKTMRLSGAESLSAAGNIFMGQTEAPLLVRPFVPRMTKSELLCLMTGGMATIAGGVLAAYVAFLGGDDPVQRAAFAAHLLSASIMNAPAGIVMSKMLLPETEYDKIDTELKVNKESLGVNLIDAMSTGAADGLKLALNVGGMLLAFIAVIAFVNYMLINLVGSWTGLNEWVQTSSNGSFQNFSLEYILGQVFRLLAFVMGVEWKDTLEVGSLLGQKTVINEFVGYLGLAEMKNEGTISPRSIIIATYALCGFSNFSSIAIQIGGIGSMAPNQQGNLSRLGMTALLGATLACMMSATVAGALVGDGQ</sequence>
<evidence type="ECO:0000256" key="5">
    <source>
        <dbReference type="ARBA" id="ARBA00022989"/>
    </source>
</evidence>
<feature type="transmembrane region" description="Helical" evidence="7">
    <location>
        <begin position="176"/>
        <end position="198"/>
    </location>
</feature>
<evidence type="ECO:0000259" key="10">
    <source>
        <dbReference type="Pfam" id="PF07670"/>
    </source>
</evidence>
<dbReference type="InterPro" id="IPR011642">
    <property type="entry name" value="Gate_dom"/>
</dbReference>
<evidence type="ECO:0000259" key="9">
    <source>
        <dbReference type="Pfam" id="PF07662"/>
    </source>
</evidence>
<dbReference type="PANTHER" id="PTHR10590:SF4">
    <property type="entry name" value="SOLUTE CARRIER FAMILY 28 MEMBER 3"/>
    <property type="match status" value="1"/>
</dbReference>
<dbReference type="Proteomes" id="UP000480178">
    <property type="component" value="Chromosome"/>
</dbReference>
<keyword evidence="4 7" id="KW-0812">Transmembrane</keyword>
<evidence type="ECO:0000256" key="2">
    <source>
        <dbReference type="ARBA" id="ARBA00009033"/>
    </source>
</evidence>
<feature type="domain" description="Concentrative nucleoside transporter C-terminal" evidence="9">
    <location>
        <begin position="213"/>
        <end position="434"/>
    </location>
</feature>
<keyword evidence="3" id="KW-1003">Cell membrane</keyword>
<proteinExistence type="inferred from homology"/>
<reference evidence="11 12" key="1">
    <citation type="submission" date="2020-01" db="EMBL/GenBank/DDBJ databases">
        <authorList>
            <person name="Kim M.K."/>
        </authorList>
    </citation>
    <scope>NUCLEOTIDE SEQUENCE [LARGE SCALE GENOMIC DNA]</scope>
    <source>
        <strain evidence="11 12">172606-1</strain>
    </source>
</reference>
<dbReference type="Pfam" id="PF07670">
    <property type="entry name" value="Gate"/>
    <property type="match status" value="1"/>
</dbReference>
<feature type="domain" description="Nucleoside transporter/FeoB GTPase Gate" evidence="10">
    <location>
        <begin position="101"/>
        <end position="200"/>
    </location>
</feature>
<dbReference type="KEGG" id="rhoz:GXP67_18025"/>
<dbReference type="EMBL" id="CP048222">
    <property type="protein sequence ID" value="QHT68403.1"/>
    <property type="molecule type" value="Genomic_DNA"/>
</dbReference>
<keyword evidence="12" id="KW-1185">Reference proteome</keyword>
<dbReference type="Pfam" id="PF01773">
    <property type="entry name" value="Nucleos_tra2_N"/>
    <property type="match status" value="1"/>
</dbReference>
<dbReference type="InterPro" id="IPR011657">
    <property type="entry name" value="CNT_C_dom"/>
</dbReference>
<evidence type="ECO:0000256" key="7">
    <source>
        <dbReference type="SAM" id="Phobius"/>
    </source>
</evidence>
<evidence type="ECO:0000313" key="12">
    <source>
        <dbReference type="Proteomes" id="UP000480178"/>
    </source>
</evidence>
<organism evidence="11 12">
    <name type="scientific">Rhodocytophaga rosea</name>
    <dbReference type="NCBI Taxonomy" id="2704465"/>
    <lineage>
        <taxon>Bacteria</taxon>
        <taxon>Pseudomonadati</taxon>
        <taxon>Bacteroidota</taxon>
        <taxon>Cytophagia</taxon>
        <taxon>Cytophagales</taxon>
        <taxon>Rhodocytophagaceae</taxon>
        <taxon>Rhodocytophaga</taxon>
    </lineage>
</organism>
<feature type="transmembrane region" description="Helical" evidence="7">
    <location>
        <begin position="270"/>
        <end position="293"/>
    </location>
</feature>
<comment type="similarity">
    <text evidence="2">Belongs to the concentrative nucleoside transporter (CNT) (TC 2.A.41) family.</text>
</comment>
<dbReference type="GO" id="GO:0015293">
    <property type="term" value="F:symporter activity"/>
    <property type="evidence" value="ECO:0007669"/>
    <property type="project" value="TreeGrafter"/>
</dbReference>
<feature type="transmembrane region" description="Helical" evidence="7">
    <location>
        <begin position="98"/>
        <end position="121"/>
    </location>
</feature>
<keyword evidence="5 7" id="KW-1133">Transmembrane helix</keyword>
<feature type="transmembrane region" description="Helical" evidence="7">
    <location>
        <begin position="377"/>
        <end position="402"/>
    </location>
</feature>
<evidence type="ECO:0000256" key="6">
    <source>
        <dbReference type="ARBA" id="ARBA00023136"/>
    </source>
</evidence>
<dbReference type="RefSeq" id="WP_162444416.1">
    <property type="nucleotide sequence ID" value="NZ_CP048222.1"/>
</dbReference>
<dbReference type="GO" id="GO:0005337">
    <property type="term" value="F:nucleoside transmembrane transporter activity"/>
    <property type="evidence" value="ECO:0007669"/>
    <property type="project" value="InterPro"/>
</dbReference>
<feature type="domain" description="Concentrative nucleoside transporter N-terminal" evidence="8">
    <location>
        <begin position="8"/>
        <end position="81"/>
    </location>
</feature>
<evidence type="ECO:0000259" key="8">
    <source>
        <dbReference type="Pfam" id="PF01773"/>
    </source>
</evidence>
<evidence type="ECO:0000256" key="1">
    <source>
        <dbReference type="ARBA" id="ARBA00004651"/>
    </source>
</evidence>
<dbReference type="InterPro" id="IPR002668">
    <property type="entry name" value="CNT_N_dom"/>
</dbReference>